<comment type="caution">
    <text evidence="1">The sequence shown here is derived from an EMBL/GenBank/DDBJ whole genome shotgun (WGS) entry which is preliminary data.</text>
</comment>
<dbReference type="EMBL" id="FTOB01000011">
    <property type="protein sequence ID" value="SIT11948.1"/>
    <property type="molecule type" value="Genomic_DNA"/>
</dbReference>
<organism evidence="1 2">
    <name type="scientific">Zobellia uliginosa</name>
    <dbReference type="NCBI Taxonomy" id="143224"/>
    <lineage>
        <taxon>Bacteria</taxon>
        <taxon>Pseudomonadati</taxon>
        <taxon>Bacteroidota</taxon>
        <taxon>Flavobacteriia</taxon>
        <taxon>Flavobacteriales</taxon>
        <taxon>Flavobacteriaceae</taxon>
        <taxon>Zobellia</taxon>
    </lineage>
</organism>
<evidence type="ECO:0000313" key="1">
    <source>
        <dbReference type="EMBL" id="SIT11948.1"/>
    </source>
</evidence>
<dbReference type="PROSITE" id="PS51257">
    <property type="entry name" value="PROKAR_LIPOPROTEIN"/>
    <property type="match status" value="1"/>
</dbReference>
<protein>
    <submittedName>
        <fullName evidence="1">Uncharacterized protein</fullName>
    </submittedName>
</protein>
<dbReference type="Proteomes" id="UP000185728">
    <property type="component" value="Unassembled WGS sequence"/>
</dbReference>
<proteinExistence type="predicted"/>
<reference evidence="1 2" key="1">
    <citation type="submission" date="2017-01" db="EMBL/GenBank/DDBJ databases">
        <authorList>
            <person name="Varghese N."/>
            <person name="Submissions S."/>
        </authorList>
    </citation>
    <scope>NUCLEOTIDE SEQUENCE [LARGE SCALE GENOMIC DNA]</scope>
    <source>
        <strain evidence="1 2">DSM 2061</strain>
    </source>
</reference>
<evidence type="ECO:0000313" key="2">
    <source>
        <dbReference type="Proteomes" id="UP000185728"/>
    </source>
</evidence>
<accession>A0ABY1L1Q5</accession>
<keyword evidence="2" id="KW-1185">Reference proteome</keyword>
<gene>
    <name evidence="1" type="ORF">SAMN05421766_11145</name>
</gene>
<sequence>MIYVFKTSIKSKKSIKLITPQLNNLLVGSCWNFDLEDSDNILRIDSQIDIVKNIIEILNDFGFECKELTD</sequence>
<name>A0ABY1L1Q5_9FLAO</name>